<dbReference type="Pfam" id="PF07195">
    <property type="entry name" value="FliD_C"/>
    <property type="match status" value="1"/>
</dbReference>
<dbReference type="PANTHER" id="PTHR30288">
    <property type="entry name" value="FLAGELLAR CAP/ASSEMBLY PROTEIN FLID"/>
    <property type="match status" value="1"/>
</dbReference>
<dbReference type="PANTHER" id="PTHR30288:SF0">
    <property type="entry name" value="FLAGELLAR HOOK-ASSOCIATED PROTEIN 2"/>
    <property type="match status" value="1"/>
</dbReference>
<dbReference type="InterPro" id="IPR003481">
    <property type="entry name" value="FliD_N"/>
</dbReference>
<dbReference type="Proteomes" id="UP001589836">
    <property type="component" value="Unassembled WGS sequence"/>
</dbReference>
<keyword evidence="8" id="KW-0966">Cell projection</keyword>
<keyword evidence="3 5" id="KW-0175">Coiled coil</keyword>
<evidence type="ECO:0000256" key="4">
    <source>
        <dbReference type="ARBA" id="ARBA00023143"/>
    </source>
</evidence>
<evidence type="ECO:0000313" key="8">
    <source>
        <dbReference type="EMBL" id="MFC0525425.1"/>
    </source>
</evidence>
<feature type="coiled-coil region" evidence="5">
    <location>
        <begin position="278"/>
        <end position="305"/>
    </location>
</feature>
<gene>
    <name evidence="8" type="ORF">ACFFGV_17715</name>
</gene>
<proteinExistence type="inferred from homology"/>
<keyword evidence="8" id="KW-0969">Cilium</keyword>
<comment type="subunit">
    <text evidence="2 5">Homopentamer.</text>
</comment>
<comment type="caution">
    <text evidence="8">The sequence shown here is derived from an EMBL/GenBank/DDBJ whole genome shotgun (WGS) entry which is preliminary data.</text>
</comment>
<evidence type="ECO:0000256" key="2">
    <source>
        <dbReference type="ARBA" id="ARBA00011255"/>
    </source>
</evidence>
<organism evidence="8 9">
    <name type="scientific">Pontibacillus salicampi</name>
    <dbReference type="NCBI Taxonomy" id="1449801"/>
    <lineage>
        <taxon>Bacteria</taxon>
        <taxon>Bacillati</taxon>
        <taxon>Bacillota</taxon>
        <taxon>Bacilli</taxon>
        <taxon>Bacillales</taxon>
        <taxon>Bacillaceae</taxon>
        <taxon>Pontibacillus</taxon>
    </lineage>
</organism>
<feature type="domain" description="Flagellar hook-associated protein 2 C-terminal" evidence="7">
    <location>
        <begin position="230"/>
        <end position="485"/>
    </location>
</feature>
<evidence type="ECO:0000256" key="5">
    <source>
        <dbReference type="RuleBase" id="RU362066"/>
    </source>
</evidence>
<comment type="function">
    <text evidence="5">Required for morphogenesis and for the elongation of the flagellar filament by facilitating polymerization of the flagellin monomers at the tip of growing filament. Forms a capping structure, which prevents flagellin subunits (transported through the central channel of the flagellum) from leaking out without polymerization at the distal end.</text>
</comment>
<dbReference type="NCBIfam" id="NF005833">
    <property type="entry name" value="PRK07737.1"/>
    <property type="match status" value="1"/>
</dbReference>
<keyword evidence="4 5" id="KW-0975">Bacterial flagellum</keyword>
<keyword evidence="5" id="KW-0964">Secreted</keyword>
<comment type="subcellular location">
    <subcellularLocation>
        <location evidence="5">Secreted</location>
    </subcellularLocation>
    <subcellularLocation>
        <location evidence="5">Bacterial flagellum</location>
    </subcellularLocation>
</comment>
<dbReference type="EMBL" id="JBHLTP010000013">
    <property type="protein sequence ID" value="MFC0525425.1"/>
    <property type="molecule type" value="Genomic_DNA"/>
</dbReference>
<evidence type="ECO:0000259" key="7">
    <source>
        <dbReference type="Pfam" id="PF07195"/>
    </source>
</evidence>
<name>A0ABV6LSQ8_9BACI</name>
<accession>A0ABV6LSQ8</accession>
<evidence type="ECO:0000313" key="9">
    <source>
        <dbReference type="Proteomes" id="UP001589836"/>
    </source>
</evidence>
<reference evidence="8 9" key="1">
    <citation type="submission" date="2024-09" db="EMBL/GenBank/DDBJ databases">
        <authorList>
            <person name="Sun Q."/>
            <person name="Mori K."/>
        </authorList>
    </citation>
    <scope>NUCLEOTIDE SEQUENCE [LARGE SCALE GENOMIC DNA]</scope>
    <source>
        <strain evidence="8 9">NCAIM B.02529</strain>
    </source>
</reference>
<sequence>MADLMRVGGLASGMNTDEIVTQLMNAERIPLNKMERDKTWLTWQRDAYRDVNKQLLDFKTKSLEMNYASSYNSKLTSSTNENVATATASSGAGNGKYNINVTQLADAAYKVSDNSISQAGNKIDASGKLSDQSFKTPFSEGKFTIKTYGKDGEKSVEFEVTNDKSLNDIMKEINDADLGLRAFYEKSSDKIMIERTETGNFNTSGNEIEFSGSNSAFLTDTLGLTTETGGNDAKFSYNNGALDITSNDNSYTLNGVTFNFQSTGSTTIDVSSDVDTALQNVKDYVESYNKIVEDLNEQVAQRKNRDYSPLTEKEKEGMEEKQIELWEEQAKKGLLYSDSVIQNGLSNMRTQWYSQVNTSGKFDLIADIGITTSKNFRDGGKLEIDEEKLREALTEDPASVQKLFTGEGNVKGLTDKLRDTVNSTTDAIERKAGNVSSGPESYTIGENIVDLQDEMDEFQNRLNKIEDRYWSQFTEMEKAIQKMNSQSQQIASFGFSNY</sequence>
<evidence type="ECO:0000256" key="1">
    <source>
        <dbReference type="ARBA" id="ARBA00009764"/>
    </source>
</evidence>
<evidence type="ECO:0000259" key="6">
    <source>
        <dbReference type="Pfam" id="PF02465"/>
    </source>
</evidence>
<keyword evidence="8" id="KW-0282">Flagellum</keyword>
<dbReference type="InterPro" id="IPR010809">
    <property type="entry name" value="FliD_C"/>
</dbReference>
<dbReference type="InterPro" id="IPR040026">
    <property type="entry name" value="FliD"/>
</dbReference>
<dbReference type="Pfam" id="PF02465">
    <property type="entry name" value="FliD_N"/>
    <property type="match status" value="1"/>
</dbReference>
<protein>
    <recommendedName>
        <fullName evidence="5">Flagellar hook-associated protein 2</fullName>
        <shortName evidence="5">HAP2</shortName>
    </recommendedName>
    <alternativeName>
        <fullName evidence="5">Flagellar cap protein</fullName>
    </alternativeName>
</protein>
<keyword evidence="9" id="KW-1185">Reference proteome</keyword>
<evidence type="ECO:0000256" key="3">
    <source>
        <dbReference type="ARBA" id="ARBA00023054"/>
    </source>
</evidence>
<feature type="domain" description="Flagellar hook-associated protein 2 N-terminal" evidence="6">
    <location>
        <begin position="12"/>
        <end position="107"/>
    </location>
</feature>
<dbReference type="RefSeq" id="WP_377350681.1">
    <property type="nucleotide sequence ID" value="NZ_JBHLTP010000013.1"/>
</dbReference>
<comment type="similarity">
    <text evidence="1 5">Belongs to the FliD family.</text>
</comment>